<dbReference type="AlphaFoldDB" id="A0A7K1KJB1"/>
<gene>
    <name evidence="3" type="ORF">GKC30_00700</name>
</gene>
<keyword evidence="1" id="KW-0732">Signal</keyword>
<evidence type="ECO:0000313" key="4">
    <source>
        <dbReference type="Proteomes" id="UP000461162"/>
    </source>
</evidence>
<dbReference type="EMBL" id="WODC01000001">
    <property type="protein sequence ID" value="MUM76149.1"/>
    <property type="molecule type" value="Genomic_DNA"/>
</dbReference>
<sequence length="200" mass="21854">MKKIILLIALALACTACVKLGGKPVDKRYYRIALAREQVVPPAQDGPVLSVRRLSVSELYNTREMVYQLADGRMESDFYNLYFITPGIMLSTELRNWLAASGRFSHVVSQGSLAVPHLTLEGVVNTLYGDFAASPPAAVISMQFFLVDESTPDNAILFSGDYAQRIPLAQPTPGELVKALNQGAGAIFTQLELDLAQAEY</sequence>
<feature type="signal peptide" evidence="1">
    <location>
        <begin position="1"/>
        <end position="18"/>
    </location>
</feature>
<accession>A0A7K1KJB1</accession>
<feature type="chain" id="PRO_5029518352" description="ABC-type transport auxiliary lipoprotein component domain-containing protein" evidence="1">
    <location>
        <begin position="19"/>
        <end position="200"/>
    </location>
</feature>
<protein>
    <recommendedName>
        <fullName evidence="2">ABC-type transport auxiliary lipoprotein component domain-containing protein</fullName>
    </recommendedName>
</protein>
<keyword evidence="4" id="KW-1185">Reference proteome</keyword>
<comment type="caution">
    <text evidence="3">The sequence shown here is derived from an EMBL/GenBank/DDBJ whole genome shotgun (WGS) entry which is preliminary data.</text>
</comment>
<dbReference type="SUPFAM" id="SSF159594">
    <property type="entry name" value="XCC0632-like"/>
    <property type="match status" value="1"/>
</dbReference>
<evidence type="ECO:0000256" key="1">
    <source>
        <dbReference type="SAM" id="SignalP"/>
    </source>
</evidence>
<evidence type="ECO:0000259" key="2">
    <source>
        <dbReference type="Pfam" id="PF03886"/>
    </source>
</evidence>
<organism evidence="3 4">
    <name type="scientific">Pseudodesulfovibrio alkaliphilus</name>
    <dbReference type="NCBI Taxonomy" id="2661613"/>
    <lineage>
        <taxon>Bacteria</taxon>
        <taxon>Pseudomonadati</taxon>
        <taxon>Thermodesulfobacteriota</taxon>
        <taxon>Desulfovibrionia</taxon>
        <taxon>Desulfovibrionales</taxon>
        <taxon>Desulfovibrionaceae</taxon>
    </lineage>
</organism>
<dbReference type="Proteomes" id="UP000461162">
    <property type="component" value="Unassembled WGS sequence"/>
</dbReference>
<name>A0A7K1KJB1_9BACT</name>
<evidence type="ECO:0000313" key="3">
    <source>
        <dbReference type="EMBL" id="MUM76149.1"/>
    </source>
</evidence>
<reference evidence="3 4" key="1">
    <citation type="submission" date="2019-11" db="EMBL/GenBank/DDBJ databases">
        <title>Pseudodesulfovibrio alkaliphilus, sp. nov., an alkaliphilic sulfate-reducing bacteria from mud volcano of Taman peninsula, Russia.</title>
        <authorList>
            <person name="Frolova A."/>
            <person name="Merkel A.Y."/>
            <person name="Slobodkin A.I."/>
        </authorList>
    </citation>
    <scope>NUCLEOTIDE SEQUENCE [LARGE SCALE GENOMIC DNA]</scope>
    <source>
        <strain evidence="3 4">F-1</strain>
    </source>
</reference>
<feature type="domain" description="ABC-type transport auxiliary lipoprotein component" evidence="2">
    <location>
        <begin position="35"/>
        <end position="190"/>
    </location>
</feature>
<dbReference type="InterPro" id="IPR005586">
    <property type="entry name" value="ABC_trans_aux"/>
</dbReference>
<proteinExistence type="predicted"/>
<dbReference type="RefSeq" id="WP_155931525.1">
    <property type="nucleotide sequence ID" value="NZ_WODC01000001.1"/>
</dbReference>
<dbReference type="Gene3D" id="3.40.50.10610">
    <property type="entry name" value="ABC-type transport auxiliary lipoprotein component"/>
    <property type="match status" value="1"/>
</dbReference>
<dbReference type="Pfam" id="PF03886">
    <property type="entry name" value="ABC_trans_aux"/>
    <property type="match status" value="1"/>
</dbReference>